<gene>
    <name evidence="5" type="ORF">SAMN05216366_11525</name>
</gene>
<evidence type="ECO:0000313" key="5">
    <source>
        <dbReference type="EMBL" id="SDP35770.1"/>
    </source>
</evidence>
<protein>
    <submittedName>
        <fullName evidence="5">Transketolase</fullName>
    </submittedName>
</protein>
<dbReference type="PANTHER" id="PTHR43825:SF1">
    <property type="entry name" value="TRANSKETOLASE-LIKE PYRIMIDINE-BINDING DOMAIN-CONTAINING PROTEIN"/>
    <property type="match status" value="1"/>
</dbReference>
<dbReference type="SMART" id="SM00861">
    <property type="entry name" value="Transket_pyr"/>
    <property type="match status" value="1"/>
</dbReference>
<reference evidence="5 6" key="1">
    <citation type="submission" date="2016-10" db="EMBL/GenBank/DDBJ databases">
        <authorList>
            <person name="de Groot N.N."/>
        </authorList>
    </citation>
    <scope>NUCLEOTIDE SEQUENCE [LARGE SCALE GENOMIC DNA]</scope>
    <source>
        <strain evidence="5 6">S137</strain>
    </source>
</reference>
<dbReference type="CDD" id="cd07033">
    <property type="entry name" value="TPP_PYR_DXS_TK_like"/>
    <property type="match status" value="1"/>
</dbReference>
<dbReference type="RefSeq" id="WP_074572278.1">
    <property type="nucleotide sequence ID" value="NZ_FNJQ01000015.1"/>
</dbReference>
<dbReference type="Gene3D" id="3.40.50.970">
    <property type="match status" value="1"/>
</dbReference>
<dbReference type="Proteomes" id="UP000182412">
    <property type="component" value="Unassembled WGS sequence"/>
</dbReference>
<keyword evidence="3" id="KW-0786">Thiamine pyrophosphate</keyword>
<dbReference type="InterPro" id="IPR051157">
    <property type="entry name" value="PDH/Transketolase"/>
</dbReference>
<dbReference type="PANTHER" id="PTHR43825">
    <property type="entry name" value="PYRUVATE DEHYDROGENASE E1 COMPONENT"/>
    <property type="match status" value="1"/>
</dbReference>
<name>A0A1H0S245_SELRU</name>
<dbReference type="Pfam" id="PF02779">
    <property type="entry name" value="Transket_pyr"/>
    <property type="match status" value="1"/>
</dbReference>
<dbReference type="Pfam" id="PF02780">
    <property type="entry name" value="Transketolase_C"/>
    <property type="match status" value="1"/>
</dbReference>
<dbReference type="InterPro" id="IPR029061">
    <property type="entry name" value="THDP-binding"/>
</dbReference>
<evidence type="ECO:0000256" key="3">
    <source>
        <dbReference type="ARBA" id="ARBA00023052"/>
    </source>
</evidence>
<comment type="similarity">
    <text evidence="2">Belongs to the transketolase family.</text>
</comment>
<evidence type="ECO:0000313" key="6">
    <source>
        <dbReference type="Proteomes" id="UP000182412"/>
    </source>
</evidence>
<dbReference type="EMBL" id="FNJQ01000015">
    <property type="protein sequence ID" value="SDP35770.1"/>
    <property type="molecule type" value="Genomic_DNA"/>
</dbReference>
<dbReference type="SUPFAM" id="SSF52518">
    <property type="entry name" value="Thiamin diphosphate-binding fold (THDP-binding)"/>
    <property type="match status" value="1"/>
</dbReference>
<dbReference type="InterPro" id="IPR033248">
    <property type="entry name" value="Transketolase_C"/>
</dbReference>
<evidence type="ECO:0000256" key="2">
    <source>
        <dbReference type="ARBA" id="ARBA00007131"/>
    </source>
</evidence>
<dbReference type="InterPro" id="IPR005475">
    <property type="entry name" value="Transketolase-like_Pyr-bd"/>
</dbReference>
<comment type="cofactor">
    <cofactor evidence="1">
        <name>thiamine diphosphate</name>
        <dbReference type="ChEBI" id="CHEBI:58937"/>
    </cofactor>
</comment>
<dbReference type="FunFam" id="3.40.50.970:FF:000129">
    <property type="entry name" value="Transketolase"/>
    <property type="match status" value="1"/>
</dbReference>
<proteinExistence type="inferred from homology"/>
<accession>A0A1H0S245</accession>
<organism evidence="5 6">
    <name type="scientific">Selenomonas ruminantium</name>
    <dbReference type="NCBI Taxonomy" id="971"/>
    <lineage>
        <taxon>Bacteria</taxon>
        <taxon>Bacillati</taxon>
        <taxon>Bacillota</taxon>
        <taxon>Negativicutes</taxon>
        <taxon>Selenomonadales</taxon>
        <taxon>Selenomonadaceae</taxon>
        <taxon>Selenomonas</taxon>
    </lineage>
</organism>
<evidence type="ECO:0000259" key="4">
    <source>
        <dbReference type="SMART" id="SM00861"/>
    </source>
</evidence>
<feature type="domain" description="Transketolase-like pyrimidine-binding" evidence="4">
    <location>
        <begin position="15"/>
        <end position="181"/>
    </location>
</feature>
<evidence type="ECO:0000256" key="1">
    <source>
        <dbReference type="ARBA" id="ARBA00001964"/>
    </source>
</evidence>
<dbReference type="AlphaFoldDB" id="A0A1H0S245"/>
<dbReference type="Gene3D" id="3.40.50.920">
    <property type="match status" value="1"/>
</dbReference>
<dbReference type="SUPFAM" id="SSF52922">
    <property type="entry name" value="TK C-terminal domain-like"/>
    <property type="match status" value="1"/>
</dbReference>
<sequence length="326" mass="35681">MMEYTKKNAKRWSIIGQRPTFGTALFELAKENKNIMAVVADVVNSAGLANMNKELPEQVINVGIAEQNMMGIAAGLSSEGYTVFTATFAPFQAMRCLEQIRVNQGYMGHKVVMVGLAGGVAYGELGFTHCTIEDVALLRAIPNVAVVTPADSMEVVKIVEAAAEYPGSVYIRLMDKTGIPMVYEEDYEFAIGKAVPVIPEGDIAIIANGPQVYHAMKAAKRYKEEHGRDIAVYDFHTVKPLDEELLSRLVGQVKAIITVEEHSVIGGLGSAVAEFYADKPQHPPVYRMGFWDEYPHGASHETLLNKYGLDEAGIFNEIVNIAESVH</sequence>
<dbReference type="InterPro" id="IPR009014">
    <property type="entry name" value="Transketo_C/PFOR_II"/>
</dbReference>